<name>A0A5R9F3M2_9BACL</name>
<comment type="caution">
    <text evidence="3">The sequence shown here is derived from an EMBL/GenBank/DDBJ whole genome shotgun (WGS) entry which is preliminary data.</text>
</comment>
<evidence type="ECO:0000313" key="3">
    <source>
        <dbReference type="EMBL" id="TLS38282.1"/>
    </source>
</evidence>
<organism evidence="3 4">
    <name type="scientific">Exobacillus caeni</name>
    <dbReference type="NCBI Taxonomy" id="2574798"/>
    <lineage>
        <taxon>Bacteria</taxon>
        <taxon>Bacillati</taxon>
        <taxon>Bacillota</taxon>
        <taxon>Bacilli</taxon>
        <taxon>Bacillales</taxon>
        <taxon>Guptibacillaceae</taxon>
        <taxon>Exobacillus</taxon>
    </lineage>
</organism>
<reference evidence="3 4" key="1">
    <citation type="submission" date="2019-04" db="EMBL/GenBank/DDBJ databases">
        <title>Bacillus caeni sp. nov., a bacterium isolated from mangrove sediment.</title>
        <authorList>
            <person name="Huang H."/>
            <person name="Mo K."/>
            <person name="Hu Y."/>
        </authorList>
    </citation>
    <scope>NUCLEOTIDE SEQUENCE [LARGE SCALE GENOMIC DNA]</scope>
    <source>
        <strain evidence="3 4">HB172195</strain>
    </source>
</reference>
<evidence type="ECO:0000256" key="1">
    <source>
        <dbReference type="ARBA" id="ARBA00022553"/>
    </source>
</evidence>
<dbReference type="Proteomes" id="UP000308230">
    <property type="component" value="Unassembled WGS sequence"/>
</dbReference>
<dbReference type="InterPro" id="IPR051932">
    <property type="entry name" value="Bact_StressResp_Reg"/>
</dbReference>
<keyword evidence="4" id="KW-1185">Reference proteome</keyword>
<dbReference type="Pfam" id="PF01740">
    <property type="entry name" value="STAS"/>
    <property type="match status" value="1"/>
</dbReference>
<gene>
    <name evidence="3" type="ORF">FCL54_07075</name>
</gene>
<feature type="domain" description="STAS" evidence="2">
    <location>
        <begin position="161"/>
        <end position="272"/>
    </location>
</feature>
<dbReference type="CDD" id="cd07041">
    <property type="entry name" value="STAS_RsbR_RsbS_like"/>
    <property type="match status" value="1"/>
</dbReference>
<dbReference type="PROSITE" id="PS50801">
    <property type="entry name" value="STAS"/>
    <property type="match status" value="1"/>
</dbReference>
<evidence type="ECO:0000313" key="4">
    <source>
        <dbReference type="Proteomes" id="UP000308230"/>
    </source>
</evidence>
<protein>
    <submittedName>
        <fullName evidence="3">STAS domain-containing protein</fullName>
    </submittedName>
</protein>
<dbReference type="PANTHER" id="PTHR33745">
    <property type="entry name" value="RSBT ANTAGONIST PROTEIN RSBS-RELATED"/>
    <property type="match status" value="1"/>
</dbReference>
<proteinExistence type="predicted"/>
<keyword evidence="1" id="KW-0597">Phosphoprotein</keyword>
<dbReference type="Gene3D" id="3.30.750.24">
    <property type="entry name" value="STAS domain"/>
    <property type="match status" value="1"/>
</dbReference>
<dbReference type="SUPFAM" id="SSF52091">
    <property type="entry name" value="SpoIIaa-like"/>
    <property type="match status" value="1"/>
</dbReference>
<dbReference type="RefSeq" id="WP_138124754.1">
    <property type="nucleotide sequence ID" value="NZ_SWLG01000004.1"/>
</dbReference>
<dbReference type="InterPro" id="IPR036513">
    <property type="entry name" value="STAS_dom_sf"/>
</dbReference>
<dbReference type="InterPro" id="IPR002645">
    <property type="entry name" value="STAS_dom"/>
</dbReference>
<sequence>MEKYLVSMGEKISESRFELSKRMSKMLNLEYQRSGIDSIIEEESLELRASLIKLIGEMLQTNDPGIEEQIINWSTDTARKAIDVSIPLEKATKAVPIYRKVIWDAIKEEAVKNSYPLEAVFDFNCVIDPLLDRIVYAFSHVYIEDFKETINTAKQELDELSIPVVPLTKDIAVLPVVGTIDTHRARLMNDRVLKRCTELKLSNLIIDLSGVHIIDTLVAHHLFNVIKALSLLGIRTIISGLRPELAQTIVSLGIDFSEISTFASLRQALNTMDINY</sequence>
<dbReference type="EMBL" id="SWLG01000004">
    <property type="protein sequence ID" value="TLS38282.1"/>
    <property type="molecule type" value="Genomic_DNA"/>
</dbReference>
<dbReference type="AlphaFoldDB" id="A0A5R9F3M2"/>
<evidence type="ECO:0000259" key="2">
    <source>
        <dbReference type="PROSITE" id="PS50801"/>
    </source>
</evidence>
<dbReference type="OrthoDB" id="9800154at2"/>
<dbReference type="PANTHER" id="PTHR33745:SF3">
    <property type="entry name" value="RSBT CO-ANTAGONIST PROTEIN RSBRC"/>
    <property type="match status" value="1"/>
</dbReference>
<accession>A0A5R9F3M2</accession>